<dbReference type="EMBL" id="AGNL01005898">
    <property type="protein sequence ID" value="EJK72408.1"/>
    <property type="molecule type" value="Genomic_DNA"/>
</dbReference>
<evidence type="ECO:0000313" key="3">
    <source>
        <dbReference type="Proteomes" id="UP000266841"/>
    </source>
</evidence>
<comment type="caution">
    <text evidence="2">The sequence shown here is derived from an EMBL/GenBank/DDBJ whole genome shotgun (WGS) entry which is preliminary data.</text>
</comment>
<dbReference type="eggNOG" id="ENOG502THX2">
    <property type="taxonomic scope" value="Eukaryota"/>
</dbReference>
<reference evidence="2 3" key="1">
    <citation type="journal article" date="2012" name="Genome Biol.">
        <title>Genome and low-iron response of an oceanic diatom adapted to chronic iron limitation.</title>
        <authorList>
            <person name="Lommer M."/>
            <person name="Specht M."/>
            <person name="Roy A.S."/>
            <person name="Kraemer L."/>
            <person name="Andreson R."/>
            <person name="Gutowska M.A."/>
            <person name="Wolf J."/>
            <person name="Bergner S.V."/>
            <person name="Schilhabel M.B."/>
            <person name="Klostermeier U.C."/>
            <person name="Beiko R.G."/>
            <person name="Rosenstiel P."/>
            <person name="Hippler M."/>
            <person name="Laroche J."/>
        </authorList>
    </citation>
    <scope>NUCLEOTIDE SEQUENCE [LARGE SCALE GENOMIC DNA]</scope>
    <source>
        <strain evidence="2 3">CCMP1005</strain>
    </source>
</reference>
<dbReference type="OrthoDB" id="40579at2759"/>
<name>K0T192_THAOC</name>
<feature type="transmembrane region" description="Helical" evidence="1">
    <location>
        <begin position="36"/>
        <end position="60"/>
    </location>
</feature>
<dbReference type="Gene3D" id="1.10.150.240">
    <property type="entry name" value="Putative phosphatase, domain 2"/>
    <property type="match status" value="1"/>
</dbReference>
<dbReference type="InterPro" id="IPR023214">
    <property type="entry name" value="HAD_sf"/>
</dbReference>
<dbReference type="InterPro" id="IPR023198">
    <property type="entry name" value="PGP-like_dom2"/>
</dbReference>
<dbReference type="Gene3D" id="3.40.50.1000">
    <property type="entry name" value="HAD superfamily/HAD-like"/>
    <property type="match status" value="1"/>
</dbReference>
<dbReference type="SUPFAM" id="SSF56784">
    <property type="entry name" value="HAD-like"/>
    <property type="match status" value="1"/>
</dbReference>
<dbReference type="PANTHER" id="PTHR43885:SF1">
    <property type="entry name" value="SUPERFAMILY HYDROLASE, PUTATIVE (AFU_ORTHOLOGUE AFUA_4G13290)-RELATED"/>
    <property type="match status" value="1"/>
</dbReference>
<keyword evidence="1" id="KW-1133">Transmembrane helix</keyword>
<sequence length="358" mass="38460">NDTPLGVGRLACGPAVGSPSLALSVRRSEAMDAMRVFCAVCASLLMLLSSVHGFSTLITFDVDGTLVSSSPGWEKGAHGRSFIHAVDKVLGRDDAFGPSATIPELLESHEFHGSTDGLILMRLARRLLGSSFDKDVASSKVQEMMREMYRFVSECDDKQVGTGIAPLPGVIDTLKSISESYDDVAVGLVTGNVEGIARRKMKALGLLDTNVFTSLEDSQGTEWEGVEELRFLGGFGSDYCSGSIDDFSRNHLDRGEQLAICVQRCLSIMDDPSQLRRIIHVGDAPADVLAARSYVEHSTKPTDLSVSVVGVSTGSYSVEELSDLCGDEVEGVWLPIVLEHGEGVGNRDIFLRACGLLR</sequence>
<organism evidence="2 3">
    <name type="scientific">Thalassiosira oceanica</name>
    <name type="common">Marine diatom</name>
    <dbReference type="NCBI Taxonomy" id="159749"/>
    <lineage>
        <taxon>Eukaryota</taxon>
        <taxon>Sar</taxon>
        <taxon>Stramenopiles</taxon>
        <taxon>Ochrophyta</taxon>
        <taxon>Bacillariophyta</taxon>
        <taxon>Coscinodiscophyceae</taxon>
        <taxon>Thalassiosirophycidae</taxon>
        <taxon>Thalassiosirales</taxon>
        <taxon>Thalassiosiraceae</taxon>
        <taxon>Thalassiosira</taxon>
    </lineage>
</organism>
<dbReference type="InterPro" id="IPR036412">
    <property type="entry name" value="HAD-like_sf"/>
</dbReference>
<proteinExistence type="predicted"/>
<feature type="non-terminal residue" evidence="2">
    <location>
        <position position="1"/>
    </location>
</feature>
<evidence type="ECO:0000313" key="2">
    <source>
        <dbReference type="EMBL" id="EJK72408.1"/>
    </source>
</evidence>
<protein>
    <submittedName>
        <fullName evidence="2">Uncharacterized protein</fullName>
    </submittedName>
</protein>
<dbReference type="Proteomes" id="UP000266841">
    <property type="component" value="Unassembled WGS sequence"/>
</dbReference>
<dbReference type="Pfam" id="PF00702">
    <property type="entry name" value="Hydrolase"/>
    <property type="match status" value="1"/>
</dbReference>
<dbReference type="AlphaFoldDB" id="K0T192"/>
<gene>
    <name evidence="2" type="ORF">THAOC_06063</name>
</gene>
<accession>K0T192</accession>
<dbReference type="PANTHER" id="PTHR43885">
    <property type="entry name" value="HALOACID DEHALOGENASE-LIKE HYDROLASE"/>
    <property type="match status" value="1"/>
</dbReference>
<keyword evidence="1" id="KW-0812">Transmembrane</keyword>
<keyword evidence="3" id="KW-1185">Reference proteome</keyword>
<keyword evidence="1" id="KW-0472">Membrane</keyword>
<evidence type="ECO:0000256" key="1">
    <source>
        <dbReference type="SAM" id="Phobius"/>
    </source>
</evidence>
<dbReference type="OMA" id="ESHEFHG"/>